<evidence type="ECO:0000313" key="17">
    <source>
        <dbReference type="Proteomes" id="UP000006727"/>
    </source>
</evidence>
<keyword evidence="12" id="KW-0732">Signal</keyword>
<evidence type="ECO:0000259" key="14">
    <source>
        <dbReference type="Pfam" id="PF02770"/>
    </source>
</evidence>
<dbReference type="Pfam" id="PF00441">
    <property type="entry name" value="Acyl-CoA_dh_1"/>
    <property type="match status" value="1"/>
</dbReference>
<dbReference type="InterPro" id="IPR006089">
    <property type="entry name" value="Acyl-CoA_DH_CS"/>
</dbReference>
<dbReference type="Pfam" id="PF02770">
    <property type="entry name" value="Acyl-CoA_dh_M"/>
    <property type="match status" value="1"/>
</dbReference>
<evidence type="ECO:0000259" key="15">
    <source>
        <dbReference type="Pfam" id="PF02771"/>
    </source>
</evidence>
<dbReference type="GeneID" id="112280265"/>
<keyword evidence="4" id="KW-0101">Branched-chain amino acid catabolism</keyword>
<comment type="cofactor">
    <cofactor evidence="1 11">
        <name>FAD</name>
        <dbReference type="ChEBI" id="CHEBI:57692"/>
    </cofactor>
</comment>
<dbReference type="Gene3D" id="1.20.140.10">
    <property type="entry name" value="Butyryl-CoA Dehydrogenase, subunit A, domain 3"/>
    <property type="match status" value="1"/>
</dbReference>
<evidence type="ECO:0000256" key="10">
    <source>
        <dbReference type="ARBA" id="ARBA00071686"/>
    </source>
</evidence>
<evidence type="ECO:0000256" key="9">
    <source>
        <dbReference type="ARBA" id="ARBA00050268"/>
    </source>
</evidence>
<organism evidence="16 17">
    <name type="scientific">Physcomitrium patens</name>
    <name type="common">Spreading-leaved earth moss</name>
    <name type="synonym">Physcomitrella patens</name>
    <dbReference type="NCBI Taxonomy" id="3218"/>
    <lineage>
        <taxon>Eukaryota</taxon>
        <taxon>Viridiplantae</taxon>
        <taxon>Streptophyta</taxon>
        <taxon>Embryophyta</taxon>
        <taxon>Bryophyta</taxon>
        <taxon>Bryophytina</taxon>
        <taxon>Bryopsida</taxon>
        <taxon>Funariidae</taxon>
        <taxon>Funariales</taxon>
        <taxon>Funariaceae</taxon>
        <taxon>Physcomitrium</taxon>
    </lineage>
</organism>
<reference evidence="16 17" key="2">
    <citation type="journal article" date="2018" name="Plant J.">
        <title>The Physcomitrella patens chromosome-scale assembly reveals moss genome structure and evolution.</title>
        <authorList>
            <person name="Lang D."/>
            <person name="Ullrich K.K."/>
            <person name="Murat F."/>
            <person name="Fuchs J."/>
            <person name="Jenkins J."/>
            <person name="Haas F.B."/>
            <person name="Piednoel M."/>
            <person name="Gundlach H."/>
            <person name="Van Bel M."/>
            <person name="Meyberg R."/>
            <person name="Vives C."/>
            <person name="Morata J."/>
            <person name="Symeonidi A."/>
            <person name="Hiss M."/>
            <person name="Muchero W."/>
            <person name="Kamisugi Y."/>
            <person name="Saleh O."/>
            <person name="Blanc G."/>
            <person name="Decker E.L."/>
            <person name="van Gessel N."/>
            <person name="Grimwood J."/>
            <person name="Hayes R.D."/>
            <person name="Graham S.W."/>
            <person name="Gunter L.E."/>
            <person name="McDaniel S.F."/>
            <person name="Hoernstein S.N.W."/>
            <person name="Larsson A."/>
            <person name="Li F.W."/>
            <person name="Perroud P.F."/>
            <person name="Phillips J."/>
            <person name="Ranjan P."/>
            <person name="Rokshar D.S."/>
            <person name="Rothfels C.J."/>
            <person name="Schneider L."/>
            <person name="Shu S."/>
            <person name="Stevenson D.W."/>
            <person name="Thummler F."/>
            <person name="Tillich M."/>
            <person name="Villarreal Aguilar J.C."/>
            <person name="Widiez T."/>
            <person name="Wong G.K."/>
            <person name="Wymore A."/>
            <person name="Zhang Y."/>
            <person name="Zimmer A.D."/>
            <person name="Quatrano R.S."/>
            <person name="Mayer K.F.X."/>
            <person name="Goodstein D."/>
            <person name="Casacuberta J.M."/>
            <person name="Vandepoele K."/>
            <person name="Reski R."/>
            <person name="Cuming A.C."/>
            <person name="Tuskan G.A."/>
            <person name="Maumus F."/>
            <person name="Salse J."/>
            <person name="Schmutz J."/>
            <person name="Rensing S.A."/>
        </authorList>
    </citation>
    <scope>NUCLEOTIDE SEQUENCE [LARGE SCALE GENOMIC DNA]</scope>
    <source>
        <strain evidence="16 17">cv. Gransden 2004</strain>
    </source>
</reference>
<name>A0A7I4DKA1_PHYPA</name>
<comment type="catalytic activity">
    <reaction evidence="9">
        <text>propanoyl-CoA + oxidized [electron-transfer flavoprotein] + H(+) = acryloyl-CoA + reduced [electron-transfer flavoprotein]</text>
        <dbReference type="Rhea" id="RHEA:31287"/>
        <dbReference type="Rhea" id="RHEA-COMP:10685"/>
        <dbReference type="Rhea" id="RHEA-COMP:10686"/>
        <dbReference type="ChEBI" id="CHEBI:15378"/>
        <dbReference type="ChEBI" id="CHEBI:57367"/>
        <dbReference type="ChEBI" id="CHEBI:57392"/>
        <dbReference type="ChEBI" id="CHEBI:57692"/>
        <dbReference type="ChEBI" id="CHEBI:58307"/>
    </reaction>
    <physiologicalReaction direction="left-to-right" evidence="9">
        <dbReference type="Rhea" id="RHEA:31288"/>
    </physiologicalReaction>
</comment>
<dbReference type="Pfam" id="PF02771">
    <property type="entry name" value="Acyl-CoA_dh_N"/>
    <property type="match status" value="1"/>
</dbReference>
<dbReference type="KEGG" id="ppp:112280265"/>
<dbReference type="InterPro" id="IPR052547">
    <property type="entry name" value="Mito_Isobutyryl-CoADH"/>
</dbReference>
<sequence length="482" mass="52565">MWICLERLCFVFSRVSKVLWLCRVFDMDMGSFQLSRALLGSRRNWVVRSQASLTRFCSSGVIKGVSDTSSPSVHESPSASASEHAVANASEAILKSRTWNEHQLTADQLQFRSLASDFAENELMPFAAQWDEQKHFPVEVLRKAAGLGFGGLYCGHDVGGSGLSRADGAVIFEALAYADVSTTAYLTIHNMCASLIERYGTEDQRQDFLRELTSMDLLASYCLTEPNSGSDAASLQTTARRQAGSTDYILNGEKAFISGGGAADVYLVMARTGEAGPKGISCFYVDKDSKGLSFGRQEDKLGWRSQPTSSVILDDVRVPERCLIGKEGEGFTIAMSALDGGRINIATCSVGGAQFCVDAAQGYVSTRKQFGKAIIDFQNTQFKLADMLTKVQASRCLVLNAATALDSKAPWASASAAMAKRFATDECYNVANDALQLHGGYGYLKDYAVERYVRDLRVHTILEGTNEIMRVVMARHMIKSQA</sequence>
<feature type="domain" description="Acyl-CoA dehydrogenase/oxidase C-terminal" evidence="13">
    <location>
        <begin position="328"/>
        <end position="477"/>
    </location>
</feature>
<evidence type="ECO:0000259" key="13">
    <source>
        <dbReference type="Pfam" id="PF00441"/>
    </source>
</evidence>
<keyword evidence="7 11" id="KW-0560">Oxidoreductase</keyword>
<dbReference type="Gene3D" id="2.40.110.10">
    <property type="entry name" value="Butyryl-CoA Dehydrogenase, subunit A, domain 2"/>
    <property type="match status" value="1"/>
</dbReference>
<dbReference type="EMBL" id="ABEU02000003">
    <property type="status" value="NOT_ANNOTATED_CDS"/>
    <property type="molecule type" value="Genomic_DNA"/>
</dbReference>
<dbReference type="Proteomes" id="UP000006727">
    <property type="component" value="Chromosome 3"/>
</dbReference>
<dbReference type="InterPro" id="IPR009100">
    <property type="entry name" value="AcylCoA_DH/oxidase_NM_dom_sf"/>
</dbReference>
<comment type="catalytic activity">
    <reaction evidence="8">
        <text>(2S)-2-methylbutanoyl-CoA + oxidized [electron-transfer flavoprotein] + H(+) = (2E)-2-methylbut-2-enoyl-CoA + reduced [electron-transfer flavoprotein]</text>
        <dbReference type="Rhea" id="RHEA:48256"/>
        <dbReference type="Rhea" id="RHEA-COMP:10685"/>
        <dbReference type="Rhea" id="RHEA-COMP:10686"/>
        <dbReference type="ChEBI" id="CHEBI:15378"/>
        <dbReference type="ChEBI" id="CHEBI:57337"/>
        <dbReference type="ChEBI" id="CHEBI:57692"/>
        <dbReference type="ChEBI" id="CHEBI:58307"/>
        <dbReference type="ChEBI" id="CHEBI:88166"/>
    </reaction>
    <physiologicalReaction direction="left-to-right" evidence="8">
        <dbReference type="Rhea" id="RHEA:48257"/>
    </physiologicalReaction>
</comment>
<dbReference type="OrthoDB" id="1663335at2759"/>
<feature type="chain" id="PRO_5029635447" description="Isobutyryl-CoA dehydrogenase, mitochondrial" evidence="12">
    <location>
        <begin position="21"/>
        <end position="482"/>
    </location>
</feature>
<evidence type="ECO:0000256" key="11">
    <source>
        <dbReference type="RuleBase" id="RU362125"/>
    </source>
</evidence>
<dbReference type="FunFam" id="1.20.140.10:FF:000001">
    <property type="entry name" value="Acyl-CoA dehydrogenase"/>
    <property type="match status" value="1"/>
</dbReference>
<dbReference type="GO" id="GO:0009083">
    <property type="term" value="P:branched-chain amino acid catabolic process"/>
    <property type="evidence" value="ECO:0007669"/>
    <property type="project" value="UniProtKB-KW"/>
</dbReference>
<dbReference type="GO" id="GO:0003995">
    <property type="term" value="F:acyl-CoA dehydrogenase activity"/>
    <property type="evidence" value="ECO:0007669"/>
    <property type="project" value="InterPro"/>
</dbReference>
<keyword evidence="17" id="KW-1185">Reference proteome</keyword>
<evidence type="ECO:0000256" key="5">
    <source>
        <dbReference type="ARBA" id="ARBA00022630"/>
    </source>
</evidence>
<evidence type="ECO:0000256" key="12">
    <source>
        <dbReference type="SAM" id="SignalP"/>
    </source>
</evidence>
<dbReference type="PANTHER" id="PTHR43831:SF1">
    <property type="entry name" value="ISOBUTYRYL-COA DEHYDROGENASE, MITOCHONDRIAL"/>
    <property type="match status" value="1"/>
</dbReference>
<reference evidence="16 17" key="1">
    <citation type="journal article" date="2008" name="Science">
        <title>The Physcomitrella genome reveals evolutionary insights into the conquest of land by plants.</title>
        <authorList>
            <person name="Rensing S."/>
            <person name="Lang D."/>
            <person name="Zimmer A."/>
            <person name="Terry A."/>
            <person name="Salamov A."/>
            <person name="Shapiro H."/>
            <person name="Nishiyama T."/>
            <person name="Perroud P.-F."/>
            <person name="Lindquist E."/>
            <person name="Kamisugi Y."/>
            <person name="Tanahashi T."/>
            <person name="Sakakibara K."/>
            <person name="Fujita T."/>
            <person name="Oishi K."/>
            <person name="Shin-I T."/>
            <person name="Kuroki Y."/>
            <person name="Toyoda A."/>
            <person name="Suzuki Y."/>
            <person name="Hashimoto A."/>
            <person name="Yamaguchi K."/>
            <person name="Sugano A."/>
            <person name="Kohara Y."/>
            <person name="Fujiyama A."/>
            <person name="Anterola A."/>
            <person name="Aoki S."/>
            <person name="Ashton N."/>
            <person name="Barbazuk W.B."/>
            <person name="Barker E."/>
            <person name="Bennetzen J."/>
            <person name="Bezanilla M."/>
            <person name="Blankenship R."/>
            <person name="Cho S.H."/>
            <person name="Dutcher S."/>
            <person name="Estelle M."/>
            <person name="Fawcett J.A."/>
            <person name="Gundlach H."/>
            <person name="Hanada K."/>
            <person name="Heyl A."/>
            <person name="Hicks K.A."/>
            <person name="Hugh J."/>
            <person name="Lohr M."/>
            <person name="Mayer K."/>
            <person name="Melkozernov A."/>
            <person name="Murata T."/>
            <person name="Nelson D."/>
            <person name="Pils B."/>
            <person name="Prigge M."/>
            <person name="Reiss B."/>
            <person name="Renner T."/>
            <person name="Rombauts S."/>
            <person name="Rushton P."/>
            <person name="Sanderfoot A."/>
            <person name="Schween G."/>
            <person name="Shiu S.-H."/>
            <person name="Stueber K."/>
            <person name="Theodoulou F.L."/>
            <person name="Tu H."/>
            <person name="Van de Peer Y."/>
            <person name="Verrier P.J."/>
            <person name="Waters E."/>
            <person name="Wood A."/>
            <person name="Yang L."/>
            <person name="Cove D."/>
            <person name="Cuming A."/>
            <person name="Hasebe M."/>
            <person name="Lucas S."/>
            <person name="Mishler D.B."/>
            <person name="Reski R."/>
            <person name="Grigoriev I."/>
            <person name="Quatrano R.S."/>
            <person name="Boore J.L."/>
        </authorList>
    </citation>
    <scope>NUCLEOTIDE SEQUENCE [LARGE SCALE GENOMIC DNA]</scope>
    <source>
        <strain evidence="16 17">cv. Gransden 2004</strain>
    </source>
</reference>
<dbReference type="SUPFAM" id="SSF47203">
    <property type="entry name" value="Acyl-CoA dehydrogenase C-terminal domain-like"/>
    <property type="match status" value="1"/>
</dbReference>
<dbReference type="InterPro" id="IPR046373">
    <property type="entry name" value="Acyl-CoA_Oxase/DH_mid-dom_sf"/>
</dbReference>
<gene>
    <name evidence="16" type="primary">LOC112280265</name>
</gene>
<dbReference type="SUPFAM" id="SSF56645">
    <property type="entry name" value="Acyl-CoA dehydrogenase NM domain-like"/>
    <property type="match status" value="1"/>
</dbReference>
<comment type="pathway">
    <text evidence="2">Amino-acid degradation; L-valine degradation.</text>
</comment>
<dbReference type="InterPro" id="IPR036250">
    <property type="entry name" value="AcylCo_DH-like_C"/>
</dbReference>
<evidence type="ECO:0000256" key="8">
    <source>
        <dbReference type="ARBA" id="ARBA00049552"/>
    </source>
</evidence>
<dbReference type="FunFam" id="2.40.110.10:FF:000001">
    <property type="entry name" value="Acyl-CoA dehydrogenase, mitochondrial"/>
    <property type="match status" value="1"/>
</dbReference>
<dbReference type="Gene3D" id="1.10.540.10">
    <property type="entry name" value="Acyl-CoA dehydrogenase/oxidase, N-terminal domain"/>
    <property type="match status" value="1"/>
</dbReference>
<feature type="signal peptide" evidence="12">
    <location>
        <begin position="1"/>
        <end position="20"/>
    </location>
</feature>
<evidence type="ECO:0000313" key="16">
    <source>
        <dbReference type="EnsemblPlants" id="Pp3c3_14940V3.3"/>
    </source>
</evidence>
<evidence type="ECO:0000256" key="1">
    <source>
        <dbReference type="ARBA" id="ARBA00001974"/>
    </source>
</evidence>
<evidence type="ECO:0000256" key="2">
    <source>
        <dbReference type="ARBA" id="ARBA00005109"/>
    </source>
</evidence>
<dbReference type="InterPro" id="IPR013786">
    <property type="entry name" value="AcylCoA_DH/ox_N"/>
</dbReference>
<dbReference type="InterPro" id="IPR009075">
    <property type="entry name" value="AcylCo_DH/oxidase_C"/>
</dbReference>
<evidence type="ECO:0000256" key="4">
    <source>
        <dbReference type="ARBA" id="ARBA00022456"/>
    </source>
</evidence>
<dbReference type="InterPro" id="IPR006091">
    <property type="entry name" value="Acyl-CoA_Oxase/DH_mid-dom"/>
</dbReference>
<dbReference type="RefSeq" id="XP_024371335.1">
    <property type="nucleotide sequence ID" value="XM_024515567.1"/>
</dbReference>
<dbReference type="InParanoid" id="A0A7I4DKA1"/>
<keyword evidence="5 11" id="KW-0285">Flavoprotein</keyword>
<dbReference type="EnsemblPlants" id="Pp3c3_14940V3.3">
    <property type="protein sequence ID" value="Pp3c3_14940V3.3"/>
    <property type="gene ID" value="Pp3c3_14940"/>
</dbReference>
<dbReference type="OMA" id="LYREAPM"/>
<evidence type="ECO:0000256" key="3">
    <source>
        <dbReference type="ARBA" id="ARBA00009347"/>
    </source>
</evidence>
<evidence type="ECO:0000256" key="6">
    <source>
        <dbReference type="ARBA" id="ARBA00022827"/>
    </source>
</evidence>
<dbReference type="PROSITE" id="PS00073">
    <property type="entry name" value="ACYL_COA_DH_2"/>
    <property type="match status" value="1"/>
</dbReference>
<reference evidence="16" key="3">
    <citation type="submission" date="2020-12" db="UniProtKB">
        <authorList>
            <consortium name="EnsemblPlants"/>
        </authorList>
    </citation>
    <scope>IDENTIFICATION</scope>
</reference>
<dbReference type="GO" id="GO:0050660">
    <property type="term" value="F:flavin adenine dinucleotide binding"/>
    <property type="evidence" value="ECO:0007669"/>
    <property type="project" value="InterPro"/>
</dbReference>
<comment type="similarity">
    <text evidence="3 11">Belongs to the acyl-CoA dehydrogenase family.</text>
</comment>
<accession>A0A7I4DKA1</accession>
<dbReference type="PANTHER" id="PTHR43831">
    <property type="entry name" value="ISOBUTYRYL-COA DEHYDROGENASE"/>
    <property type="match status" value="1"/>
</dbReference>
<dbReference type="AlphaFoldDB" id="A0A7I4DKA1"/>
<keyword evidence="6 11" id="KW-0274">FAD</keyword>
<dbReference type="Gramene" id="Pp3c3_14940V3.3">
    <property type="protein sequence ID" value="Pp3c3_14940V3.3"/>
    <property type="gene ID" value="Pp3c3_14940"/>
</dbReference>
<dbReference type="PROSITE" id="PS00072">
    <property type="entry name" value="ACYL_COA_DH_1"/>
    <property type="match status" value="1"/>
</dbReference>
<feature type="domain" description="Acyl-CoA oxidase/dehydrogenase middle" evidence="14">
    <location>
        <begin position="221"/>
        <end position="316"/>
    </location>
</feature>
<evidence type="ECO:0000256" key="7">
    <source>
        <dbReference type="ARBA" id="ARBA00023002"/>
    </source>
</evidence>
<feature type="domain" description="Acyl-CoA dehydrogenase/oxidase N-terminal" evidence="15">
    <location>
        <begin position="105"/>
        <end position="215"/>
    </location>
</feature>
<protein>
    <recommendedName>
        <fullName evidence="10">Isobutyryl-CoA dehydrogenase, mitochondrial</fullName>
    </recommendedName>
</protein>
<dbReference type="InterPro" id="IPR037069">
    <property type="entry name" value="AcylCoA_DH/ox_N_sf"/>
</dbReference>
<proteinExistence type="inferred from homology"/>